<sequence>MARSNAISWSLIFLAMGIFSYVAVEATREGIQGRALIDKRLGLEHGIKNWHGEEATSSQGLKADGYGGYGSGGGGGFGGDSGGGGMGYGGNGGGFHNGGGFGNGSGGDGGTGAGTGRGYGGVVGGHDEKMNKVHGNIQ</sequence>
<proteinExistence type="predicted"/>
<keyword evidence="1" id="KW-0812">Transmembrane</keyword>
<gene>
    <name evidence="2" type="ORF">DVH24_012531</name>
</gene>
<protein>
    <submittedName>
        <fullName evidence="2">Uncharacterized protein</fullName>
    </submittedName>
</protein>
<accession>A0A498HTN7</accession>
<dbReference type="AlphaFoldDB" id="A0A498HTN7"/>
<keyword evidence="3" id="KW-1185">Reference proteome</keyword>
<organism evidence="2 3">
    <name type="scientific">Malus domestica</name>
    <name type="common">Apple</name>
    <name type="synonym">Pyrus malus</name>
    <dbReference type="NCBI Taxonomy" id="3750"/>
    <lineage>
        <taxon>Eukaryota</taxon>
        <taxon>Viridiplantae</taxon>
        <taxon>Streptophyta</taxon>
        <taxon>Embryophyta</taxon>
        <taxon>Tracheophyta</taxon>
        <taxon>Spermatophyta</taxon>
        <taxon>Magnoliopsida</taxon>
        <taxon>eudicotyledons</taxon>
        <taxon>Gunneridae</taxon>
        <taxon>Pentapetalae</taxon>
        <taxon>rosids</taxon>
        <taxon>fabids</taxon>
        <taxon>Rosales</taxon>
        <taxon>Rosaceae</taxon>
        <taxon>Amygdaloideae</taxon>
        <taxon>Maleae</taxon>
        <taxon>Malus</taxon>
    </lineage>
</organism>
<keyword evidence="1" id="KW-0472">Membrane</keyword>
<dbReference type="EMBL" id="RDQH01000341">
    <property type="protein sequence ID" value="RXH72847.1"/>
    <property type="molecule type" value="Genomic_DNA"/>
</dbReference>
<evidence type="ECO:0000256" key="1">
    <source>
        <dbReference type="SAM" id="Phobius"/>
    </source>
</evidence>
<evidence type="ECO:0000313" key="2">
    <source>
        <dbReference type="EMBL" id="RXH72847.1"/>
    </source>
</evidence>
<reference evidence="2 3" key="1">
    <citation type="submission" date="2018-10" db="EMBL/GenBank/DDBJ databases">
        <title>A high-quality apple genome assembly.</title>
        <authorList>
            <person name="Hu J."/>
        </authorList>
    </citation>
    <scope>NUCLEOTIDE SEQUENCE [LARGE SCALE GENOMIC DNA]</scope>
    <source>
        <strain evidence="3">cv. HFTH1</strain>
        <tissue evidence="2">Young leaf</tissue>
    </source>
</reference>
<dbReference type="Proteomes" id="UP000290289">
    <property type="component" value="Chromosome 15"/>
</dbReference>
<name>A0A498HTN7_MALDO</name>
<keyword evidence="1" id="KW-1133">Transmembrane helix</keyword>
<dbReference type="STRING" id="3750.A0A498HTN7"/>
<comment type="caution">
    <text evidence="2">The sequence shown here is derived from an EMBL/GenBank/DDBJ whole genome shotgun (WGS) entry which is preliminary data.</text>
</comment>
<feature type="transmembrane region" description="Helical" evidence="1">
    <location>
        <begin position="6"/>
        <end position="24"/>
    </location>
</feature>
<evidence type="ECO:0000313" key="3">
    <source>
        <dbReference type="Proteomes" id="UP000290289"/>
    </source>
</evidence>